<dbReference type="Proteomes" id="UP000582213">
    <property type="component" value="Unassembled WGS sequence"/>
</dbReference>
<evidence type="ECO:0000313" key="2">
    <source>
        <dbReference type="Proteomes" id="UP000582213"/>
    </source>
</evidence>
<sequence>MIPSLNLGRKISLIEIEELKDVILHKDFAAVLGIGKTSLVKVNS</sequence>
<accession>A0A7J9RQV7</accession>
<dbReference type="AlphaFoldDB" id="A0A7J9RQV7"/>
<evidence type="ECO:0000313" key="1">
    <source>
        <dbReference type="EMBL" id="MBB5252632.1"/>
    </source>
</evidence>
<name>A0A7J9RQV7_SULOH</name>
<comment type="caution">
    <text evidence="1">The sequence shown here is derived from an EMBL/GenBank/DDBJ whole genome shotgun (WGS) entry which is preliminary data.</text>
</comment>
<dbReference type="EMBL" id="JACHFY010000001">
    <property type="protein sequence ID" value="MBB5252632.1"/>
    <property type="molecule type" value="Genomic_DNA"/>
</dbReference>
<dbReference type="RefSeq" id="WP_260311027.1">
    <property type="nucleotide sequence ID" value="NZ_CP045484.1"/>
</dbReference>
<gene>
    <name evidence="1" type="ORF">HNQ62_000350</name>
</gene>
<protein>
    <submittedName>
        <fullName evidence="1">Uncharacterized protein</fullName>
    </submittedName>
</protein>
<proteinExistence type="predicted"/>
<dbReference type="GeneID" id="77101413"/>
<organism evidence="1 2">
    <name type="scientific">Sulfurisphaera ohwakuensis</name>
    <dbReference type="NCBI Taxonomy" id="69656"/>
    <lineage>
        <taxon>Archaea</taxon>
        <taxon>Thermoproteota</taxon>
        <taxon>Thermoprotei</taxon>
        <taxon>Sulfolobales</taxon>
        <taxon>Sulfolobaceae</taxon>
        <taxon>Sulfurisphaera</taxon>
    </lineage>
</organism>
<reference evidence="1 2" key="1">
    <citation type="submission" date="2020-08" db="EMBL/GenBank/DDBJ databases">
        <title>Genomic Encyclopedia of Type Strains, Phase IV (KMG-IV): sequencing the most valuable type-strain genomes for metagenomic binning, comparative biology and taxonomic classification.</title>
        <authorList>
            <person name="Goeker M."/>
        </authorList>
    </citation>
    <scope>NUCLEOTIDE SEQUENCE [LARGE SCALE GENOMIC DNA]</scope>
    <source>
        <strain evidence="1 2">DSM 12421</strain>
    </source>
</reference>